<accession>A0A402D1D4</accession>
<dbReference type="GO" id="GO:0003700">
    <property type="term" value="F:DNA-binding transcription factor activity"/>
    <property type="evidence" value="ECO:0007669"/>
    <property type="project" value="TreeGrafter"/>
</dbReference>
<dbReference type="SUPFAM" id="SSF47413">
    <property type="entry name" value="lambda repressor-like DNA-binding domains"/>
    <property type="match status" value="1"/>
</dbReference>
<dbReference type="Proteomes" id="UP000287394">
    <property type="component" value="Chromosome"/>
</dbReference>
<dbReference type="SMART" id="SM00354">
    <property type="entry name" value="HTH_LACI"/>
    <property type="match status" value="1"/>
</dbReference>
<dbReference type="InterPro" id="IPR010982">
    <property type="entry name" value="Lambda_DNA-bd_dom_sf"/>
</dbReference>
<proteinExistence type="predicted"/>
<dbReference type="InterPro" id="IPR000843">
    <property type="entry name" value="HTH_LacI"/>
</dbReference>
<dbReference type="KEGG" id="ccot:CCAX7_36950"/>
<dbReference type="Gene3D" id="3.40.50.2300">
    <property type="match status" value="2"/>
</dbReference>
<dbReference type="RefSeq" id="WP_119323300.1">
    <property type="nucleotide sequence ID" value="NZ_AP025739.1"/>
</dbReference>
<dbReference type="EMBL" id="AP025739">
    <property type="protein sequence ID" value="BDI31644.1"/>
    <property type="molecule type" value="Genomic_DNA"/>
</dbReference>
<sequence length="333" mass="36677">MTISIREVAARAKVSRATVSRVLNNVDVPISAETRQLVRHVAAEMGYQPNRAARALATGRTQTIALWTSNLRSAYYGEVIYYTHEEIVRHEYELFVSAAGMGPGELVDTNQLASWPVDGVLAVDVPRGKLLGLSNSLIENKAFVNIGAYVLEDADFVQVDFQEKAAEAVLHLAETGCKRIAYLVPDWFEWFEESADARLTGYRLAMAKLGREPEYIVTDSELREAATSALASYAGAHGCPDGLFCYNDELAIGAYPALRELGLSIPDDVAVVGCDGIKDTSYLYPALTTIVQPLEQMCATAWAFLKRRIDDPTVSLQQQILQPRLEIRGSSKR</sequence>
<dbReference type="CDD" id="cd01392">
    <property type="entry name" value="HTH_LacI"/>
    <property type="match status" value="1"/>
</dbReference>
<gene>
    <name evidence="1" type="primary">rbsR_4</name>
    <name evidence="1" type="ORF">CCAX7_36950</name>
</gene>
<dbReference type="GO" id="GO:0000976">
    <property type="term" value="F:transcription cis-regulatory region binding"/>
    <property type="evidence" value="ECO:0007669"/>
    <property type="project" value="TreeGrafter"/>
</dbReference>
<name>A0A402D1D4_9BACT</name>
<dbReference type="PROSITE" id="PS50932">
    <property type="entry name" value="HTH_LACI_2"/>
    <property type="match status" value="1"/>
</dbReference>
<dbReference type="PANTHER" id="PTHR30146">
    <property type="entry name" value="LACI-RELATED TRANSCRIPTIONAL REPRESSOR"/>
    <property type="match status" value="1"/>
</dbReference>
<reference evidence="1 2" key="1">
    <citation type="journal article" date="2019" name="Int. J. Syst. Evol. Microbiol.">
        <title>Capsulimonas corticalis gen. nov., sp. nov., an aerobic capsulated bacterium, of a novel bacterial order, Capsulimonadales ord. nov., of the class Armatimonadia of the phylum Armatimonadetes.</title>
        <authorList>
            <person name="Li J."/>
            <person name="Kudo C."/>
            <person name="Tonouchi A."/>
        </authorList>
    </citation>
    <scope>NUCLEOTIDE SEQUENCE [LARGE SCALE GENOMIC DNA]</scope>
    <source>
        <strain evidence="1 2">AX-7</strain>
    </source>
</reference>
<dbReference type="OrthoDB" id="9796186at2"/>
<dbReference type="Gene3D" id="1.10.260.40">
    <property type="entry name" value="lambda repressor-like DNA-binding domains"/>
    <property type="match status" value="1"/>
</dbReference>
<evidence type="ECO:0000313" key="1">
    <source>
        <dbReference type="EMBL" id="BDI31644.1"/>
    </source>
</evidence>
<dbReference type="CDD" id="cd06267">
    <property type="entry name" value="PBP1_LacI_sugar_binding-like"/>
    <property type="match status" value="1"/>
</dbReference>
<keyword evidence="2" id="KW-1185">Reference proteome</keyword>
<dbReference type="SUPFAM" id="SSF53822">
    <property type="entry name" value="Periplasmic binding protein-like I"/>
    <property type="match status" value="1"/>
</dbReference>
<dbReference type="AlphaFoldDB" id="A0A402D1D4"/>
<dbReference type="InterPro" id="IPR028082">
    <property type="entry name" value="Peripla_BP_I"/>
</dbReference>
<protein>
    <submittedName>
        <fullName evidence="1">LacI family transcriptional regulator</fullName>
    </submittedName>
</protein>
<evidence type="ECO:0000313" key="2">
    <source>
        <dbReference type="Proteomes" id="UP000287394"/>
    </source>
</evidence>
<dbReference type="PROSITE" id="PS00356">
    <property type="entry name" value="HTH_LACI_1"/>
    <property type="match status" value="1"/>
</dbReference>
<dbReference type="Pfam" id="PF13377">
    <property type="entry name" value="Peripla_BP_3"/>
    <property type="match status" value="1"/>
</dbReference>
<organism evidence="1 2">
    <name type="scientific">Capsulimonas corticalis</name>
    <dbReference type="NCBI Taxonomy" id="2219043"/>
    <lineage>
        <taxon>Bacteria</taxon>
        <taxon>Bacillati</taxon>
        <taxon>Armatimonadota</taxon>
        <taxon>Armatimonadia</taxon>
        <taxon>Capsulimonadales</taxon>
        <taxon>Capsulimonadaceae</taxon>
        <taxon>Capsulimonas</taxon>
    </lineage>
</organism>
<dbReference type="InterPro" id="IPR046335">
    <property type="entry name" value="LacI/GalR-like_sensor"/>
</dbReference>
<dbReference type="Pfam" id="PF00356">
    <property type="entry name" value="LacI"/>
    <property type="match status" value="1"/>
</dbReference>
<dbReference type="PANTHER" id="PTHR30146:SF109">
    <property type="entry name" value="HTH-TYPE TRANSCRIPTIONAL REGULATOR GALS"/>
    <property type="match status" value="1"/>
</dbReference>